<name>A0A6J4N3D4_9ACTN</name>
<feature type="coiled-coil region" evidence="1">
    <location>
        <begin position="200"/>
        <end position="272"/>
    </location>
</feature>
<keyword evidence="1" id="KW-0175">Coiled coil</keyword>
<evidence type="ECO:0000259" key="3">
    <source>
        <dbReference type="Pfam" id="PF13514"/>
    </source>
</evidence>
<dbReference type="PANTHER" id="PTHR41259">
    <property type="entry name" value="DOUBLE-STRAND BREAK REPAIR RAD50 ATPASE, PUTATIVE-RELATED"/>
    <property type="match status" value="1"/>
</dbReference>
<gene>
    <name evidence="4" type="ORF">AVDCRST_MAG21-900</name>
</gene>
<accession>A0A6J4N3D4</accession>
<feature type="domain" description="YhaN AAA" evidence="3">
    <location>
        <begin position="1"/>
        <end position="51"/>
    </location>
</feature>
<feature type="region of interest" description="Disordered" evidence="2">
    <location>
        <begin position="559"/>
        <end position="585"/>
    </location>
</feature>
<proteinExistence type="predicted"/>
<dbReference type="Gene3D" id="3.40.50.300">
    <property type="entry name" value="P-loop containing nucleotide triphosphate hydrolases"/>
    <property type="match status" value="2"/>
</dbReference>
<feature type="compositionally biased region" description="Polar residues" evidence="2">
    <location>
        <begin position="571"/>
        <end position="580"/>
    </location>
</feature>
<dbReference type="EMBL" id="CADCUL010000096">
    <property type="protein sequence ID" value="CAA9373852.1"/>
    <property type="molecule type" value="Genomic_DNA"/>
</dbReference>
<organism evidence="4">
    <name type="scientific">uncultured Nocardioidaceae bacterium</name>
    <dbReference type="NCBI Taxonomy" id="253824"/>
    <lineage>
        <taxon>Bacteria</taxon>
        <taxon>Bacillati</taxon>
        <taxon>Actinomycetota</taxon>
        <taxon>Actinomycetes</taxon>
        <taxon>Propionibacteriales</taxon>
        <taxon>Nocardioidaceae</taxon>
        <taxon>environmental samples</taxon>
    </lineage>
</organism>
<evidence type="ECO:0000256" key="1">
    <source>
        <dbReference type="SAM" id="Coils"/>
    </source>
</evidence>
<dbReference type="InterPro" id="IPR038734">
    <property type="entry name" value="YhaN_AAA"/>
</dbReference>
<dbReference type="InterPro" id="IPR027417">
    <property type="entry name" value="P-loop_NTPase"/>
</dbReference>
<dbReference type="SUPFAM" id="SSF52540">
    <property type="entry name" value="P-loop containing nucleoside triphosphate hydrolases"/>
    <property type="match status" value="1"/>
</dbReference>
<sequence>MRLHRIRLTNVRGVVERSIELPDRGVTVVEGPNEIGKTTTAEAVDVLFEAKDSSKAHQVRELHAAGSDAGPRVEVEFSTAQCRGTYVKQWGRGRMTRLTLTSPRRQQLSGDEAHSRARKLLDADVDPALWRALKIVQGESLTPAAWQQVPSLGQALDRAAAAAEQATSTDCSEPEDLFARVNEEAARFFTARTGQPTGQLVQATQTYERALADVAELHSQQRQAQADVDDAARCAQALAALGEREGQLSDELKQARDDAARLTGLREALRRAAADREVVAAEVAATEREWHQRQAEVVDVAVRSAAIKSLRPRVEDCVASDQAATVRRHAATEQLAAARRTRDRSRQHADAVQQQLALAHLRHELTVLGDRLTSAQRELAAVADATAALDSFRIDDALLRRIEQASNALSQAELSQDLAASVLTVVRLGTREVRLDGVRLDTANGTATDGGAGHAASVRVTEERSIEVPDVVRVSVRPGSSDADLAAKVELARSTLAELLGAAGVADVDEARAAVEHRRAAQRERDLADAAVRHHLGGETEERLRERVASLRDRLAPEKQVPAGWRRSDEPLTTTASLSTEPLGDLDRASAEAARALEVAERQLSRAEHTRDGLLEEHAAAHRQLASLQEQLSAQEVEHRRLTERLAQARAERGDETLDAAVRDAKGRLTELEGHLAERRHQVDAADPAEIELRLSRAEDLEEQLEGERRHVQSIADQVRGRLLLVEKAGLFDRLEEAEGVLDSARRELLSVQRRARAARLLASSMAARRDEARSRYIAPYSSAIQRLGRCVFGDDFDVEVDADLRVVKRTLNGHTLPVSSLSGGSREQLSLVERLACAELVGPEAEVPVVIDDALGFSDPQRLQAMGALLSVAGQHSQVIVLTCQPERYRHVSDATVIRLRA</sequence>
<dbReference type="Pfam" id="PF13514">
    <property type="entry name" value="AAA_27"/>
    <property type="match status" value="1"/>
</dbReference>
<protein>
    <submittedName>
        <fullName evidence="4">DNA double-strand break repair Rad50 ATPase</fullName>
    </submittedName>
</protein>
<dbReference type="PANTHER" id="PTHR41259:SF1">
    <property type="entry name" value="DOUBLE-STRAND BREAK REPAIR RAD50 ATPASE, PUTATIVE-RELATED"/>
    <property type="match status" value="1"/>
</dbReference>
<feature type="coiled-coil region" evidence="1">
    <location>
        <begin position="698"/>
        <end position="755"/>
    </location>
</feature>
<reference evidence="4" key="1">
    <citation type="submission" date="2020-02" db="EMBL/GenBank/DDBJ databases">
        <authorList>
            <person name="Meier V. D."/>
        </authorList>
    </citation>
    <scope>NUCLEOTIDE SEQUENCE</scope>
    <source>
        <strain evidence="4">AVDCRST_MAG21</strain>
    </source>
</reference>
<evidence type="ECO:0000313" key="4">
    <source>
        <dbReference type="EMBL" id="CAA9373852.1"/>
    </source>
</evidence>
<feature type="coiled-coil region" evidence="1">
    <location>
        <begin position="590"/>
        <end position="652"/>
    </location>
</feature>
<dbReference type="AlphaFoldDB" id="A0A6J4N3D4"/>
<evidence type="ECO:0000256" key="2">
    <source>
        <dbReference type="SAM" id="MobiDB-lite"/>
    </source>
</evidence>